<dbReference type="EMBL" id="JAPVOI010000005">
    <property type="protein sequence ID" value="MCZ4093673.1"/>
    <property type="molecule type" value="Genomic_DNA"/>
</dbReference>
<dbReference type="Gene3D" id="3.30.450.80">
    <property type="entry name" value="Transcription factor LuxR-like, autoinducer-binding domain"/>
    <property type="match status" value="1"/>
</dbReference>
<organism evidence="5 6">
    <name type="scientific">Sinorhizobium psoraleae</name>
    <dbReference type="NCBI Taxonomy" id="520838"/>
    <lineage>
        <taxon>Bacteria</taxon>
        <taxon>Pseudomonadati</taxon>
        <taxon>Pseudomonadota</taxon>
        <taxon>Alphaproteobacteria</taxon>
        <taxon>Hyphomicrobiales</taxon>
        <taxon>Rhizobiaceae</taxon>
        <taxon>Sinorhizobium/Ensifer group</taxon>
        <taxon>Sinorhizobium</taxon>
    </lineage>
</organism>
<feature type="domain" description="HTH luxR-type" evidence="4">
    <location>
        <begin position="210"/>
        <end position="275"/>
    </location>
</feature>
<dbReference type="SMART" id="SM00421">
    <property type="entry name" value="HTH_LUXR"/>
    <property type="match status" value="1"/>
</dbReference>
<evidence type="ECO:0000256" key="2">
    <source>
        <dbReference type="ARBA" id="ARBA00023125"/>
    </source>
</evidence>
<evidence type="ECO:0000313" key="6">
    <source>
        <dbReference type="Proteomes" id="UP001079430"/>
    </source>
</evidence>
<evidence type="ECO:0000256" key="1">
    <source>
        <dbReference type="ARBA" id="ARBA00023015"/>
    </source>
</evidence>
<dbReference type="PANTHER" id="PTHR44688:SF16">
    <property type="entry name" value="DNA-BINDING TRANSCRIPTIONAL ACTIVATOR DEVR_DOSR"/>
    <property type="match status" value="1"/>
</dbReference>
<dbReference type="RefSeq" id="WP_269285477.1">
    <property type="nucleotide sequence ID" value="NZ_JAPVOI010000005.1"/>
</dbReference>
<dbReference type="SUPFAM" id="SSF75516">
    <property type="entry name" value="Pheromone-binding domain of LuxR-like quorum-sensing transcription factors"/>
    <property type="match status" value="1"/>
</dbReference>
<dbReference type="CDD" id="cd06170">
    <property type="entry name" value="LuxR_C_like"/>
    <property type="match status" value="1"/>
</dbReference>
<keyword evidence="6" id="KW-1185">Reference proteome</keyword>
<gene>
    <name evidence="5" type="ORF">O3W52_28150</name>
</gene>
<sequence length="279" mass="31487">MERLRMVAFSQVREPKGRVSDQLALVPSTPSLEPAKEAFPVELGRFLEQTDGVAQSEQLFDLLSAFARQYECPWVAYSSHSVDQVLKSVRRAPALMRYPDEWQEHYIQMGYDRIDPIIKKSRKELGAFRWSEAYNDVSTTEVERRFFDEAATYGLKSGISVPLHGPGVGFAIMSFARPSCRELQNRTITYLQLAAIHFHLRAARAVNSRCTEEAPNLSQREQECILWAARGKSSWDIGVILGISENTVNFHIKKVLRKLDVGSRTVAAIKAASLGIIEL</sequence>
<dbReference type="Gene3D" id="1.10.10.10">
    <property type="entry name" value="Winged helix-like DNA-binding domain superfamily/Winged helix DNA-binding domain"/>
    <property type="match status" value="1"/>
</dbReference>
<accession>A0ABT4KP87</accession>
<dbReference type="InterPro" id="IPR036388">
    <property type="entry name" value="WH-like_DNA-bd_sf"/>
</dbReference>
<dbReference type="InterPro" id="IPR000792">
    <property type="entry name" value="Tscrpt_reg_LuxR_C"/>
</dbReference>
<dbReference type="InterPro" id="IPR005143">
    <property type="entry name" value="TF_LuxR_autoind-bd_dom"/>
</dbReference>
<dbReference type="Pfam" id="PF03472">
    <property type="entry name" value="Autoind_bind"/>
    <property type="match status" value="1"/>
</dbReference>
<proteinExistence type="predicted"/>
<dbReference type="SUPFAM" id="SSF46894">
    <property type="entry name" value="C-terminal effector domain of the bipartite response regulators"/>
    <property type="match status" value="1"/>
</dbReference>
<dbReference type="PRINTS" id="PR00038">
    <property type="entry name" value="HTHLUXR"/>
</dbReference>
<evidence type="ECO:0000313" key="5">
    <source>
        <dbReference type="EMBL" id="MCZ4093673.1"/>
    </source>
</evidence>
<dbReference type="InterPro" id="IPR036693">
    <property type="entry name" value="TF_LuxR_autoind-bd_dom_sf"/>
</dbReference>
<keyword evidence="1" id="KW-0805">Transcription regulation</keyword>
<dbReference type="Pfam" id="PF00196">
    <property type="entry name" value="GerE"/>
    <property type="match status" value="1"/>
</dbReference>
<evidence type="ECO:0000259" key="4">
    <source>
        <dbReference type="PROSITE" id="PS50043"/>
    </source>
</evidence>
<reference evidence="5" key="1">
    <citation type="submission" date="2022-10" db="EMBL/GenBank/DDBJ databases">
        <title>Whole genome sequencing of three plant growth promoting bacteria isolated from Vachellia tortilis subsp. raddiana in Morocco.</title>
        <authorList>
            <person name="Hnini M."/>
            <person name="Zouagui R."/>
            <person name="Zouagui H."/>
            <person name="Chemao Elfihri M.-W."/>
            <person name="Ibrahimi A."/>
            <person name="Sbabou L."/>
            <person name="Aurag J."/>
        </authorList>
    </citation>
    <scope>NUCLEOTIDE SEQUENCE</scope>
    <source>
        <strain evidence="5">LMR678</strain>
    </source>
</reference>
<comment type="caution">
    <text evidence="5">The sequence shown here is derived from an EMBL/GenBank/DDBJ whole genome shotgun (WGS) entry which is preliminary data.</text>
</comment>
<protein>
    <submittedName>
        <fullName evidence="5">LuxR family transcriptional regulator</fullName>
    </submittedName>
</protein>
<dbReference type="PANTHER" id="PTHR44688">
    <property type="entry name" value="DNA-BINDING TRANSCRIPTIONAL ACTIVATOR DEVR_DOSR"/>
    <property type="match status" value="1"/>
</dbReference>
<dbReference type="InterPro" id="IPR016032">
    <property type="entry name" value="Sig_transdc_resp-reg_C-effctor"/>
</dbReference>
<keyword evidence="2" id="KW-0238">DNA-binding</keyword>
<keyword evidence="3" id="KW-0804">Transcription</keyword>
<evidence type="ECO:0000256" key="3">
    <source>
        <dbReference type="ARBA" id="ARBA00023163"/>
    </source>
</evidence>
<dbReference type="Proteomes" id="UP001079430">
    <property type="component" value="Unassembled WGS sequence"/>
</dbReference>
<name>A0ABT4KP87_9HYPH</name>
<dbReference type="PROSITE" id="PS50043">
    <property type="entry name" value="HTH_LUXR_2"/>
    <property type="match status" value="1"/>
</dbReference>